<reference evidence="1 2" key="1">
    <citation type="submission" date="2022-12" db="EMBL/GenBank/DDBJ databases">
        <title>Sphingomonas abieness sp. nov., an endophytic bacterium isolated from Abies koreana.</title>
        <authorList>
            <person name="Jiang L."/>
            <person name="Lee J."/>
        </authorList>
    </citation>
    <scope>NUCLEOTIDE SEQUENCE [LARGE SCALE GENOMIC DNA]</scope>
    <source>
        <strain evidence="2">PAMB 00755</strain>
    </source>
</reference>
<dbReference type="InterPro" id="IPR022037">
    <property type="entry name" value="DUF3606"/>
</dbReference>
<evidence type="ECO:0000313" key="2">
    <source>
        <dbReference type="Proteomes" id="UP001210865"/>
    </source>
</evidence>
<dbReference type="EMBL" id="CP115174">
    <property type="protein sequence ID" value="WBO21574.1"/>
    <property type="molecule type" value="Genomic_DNA"/>
</dbReference>
<keyword evidence="2" id="KW-1185">Reference proteome</keyword>
<dbReference type="Proteomes" id="UP001210865">
    <property type="component" value="Chromosome"/>
</dbReference>
<dbReference type="Pfam" id="PF12244">
    <property type="entry name" value="DUF3606"/>
    <property type="match status" value="1"/>
</dbReference>
<dbReference type="RefSeq" id="WP_270076222.1">
    <property type="nucleotide sequence ID" value="NZ_CP115174.1"/>
</dbReference>
<accession>A0ABY7NJC4</accession>
<sequence>MADDKTNRGPQDASRINIHEDYEVEYWTKKFEVSRAELEAAVGKAGVSADAVARELGKAPA</sequence>
<name>A0ABY7NJC4_9SPHN</name>
<gene>
    <name evidence="1" type="ORF">PBT88_15515</name>
</gene>
<organism evidence="1 2">
    <name type="scientific">Sphingomonas abietis</name>
    <dbReference type="NCBI Taxonomy" id="3012344"/>
    <lineage>
        <taxon>Bacteria</taxon>
        <taxon>Pseudomonadati</taxon>
        <taxon>Pseudomonadota</taxon>
        <taxon>Alphaproteobacteria</taxon>
        <taxon>Sphingomonadales</taxon>
        <taxon>Sphingomonadaceae</taxon>
        <taxon>Sphingomonas</taxon>
    </lineage>
</organism>
<evidence type="ECO:0000313" key="1">
    <source>
        <dbReference type="EMBL" id="WBO21574.1"/>
    </source>
</evidence>
<proteinExistence type="predicted"/>
<protein>
    <submittedName>
        <fullName evidence="1">DUF3606 domain-containing protein</fullName>
    </submittedName>
</protein>